<dbReference type="PROSITE" id="PS51669">
    <property type="entry name" value="4FE4S_MOW_BIS_MGD"/>
    <property type="match status" value="1"/>
</dbReference>
<accession>E8V3P9</accession>
<dbReference type="eggNOG" id="COG0243">
    <property type="taxonomic scope" value="Bacteria"/>
</dbReference>
<keyword evidence="2" id="KW-0479">Metal-binding</keyword>
<dbReference type="CDD" id="cd02766">
    <property type="entry name" value="MopB_3"/>
    <property type="match status" value="1"/>
</dbReference>
<dbReference type="Gene3D" id="3.40.228.10">
    <property type="entry name" value="Dimethylsulfoxide Reductase, domain 2"/>
    <property type="match status" value="1"/>
</dbReference>
<comment type="similarity">
    <text evidence="1">Belongs to the prokaryotic molybdopterin-containing oxidoreductase family.</text>
</comment>
<sequence>MQDMPTAEAASTTIVKRATCSLDCPDSCGILATVDTASGRVVKIGGDPAHPVTRGFLCGKVAKYLDRVYSPDRLLYPMRRRADAAKGSLSHGHEAEAFERISWDEALDTIAKNLQRVTDQYGPESVLPYSYAGTIGKLGYGSMDRRFFHRMGASQLDRTICASAGTEALNLVYGTRLITPPQDFAHARLILAWGANIHGNNIHLWPFIEEARRNGARLIVIDPYATRTAKLADWHIPIRPGTDVALALGMMHVILRGSLENTAYLEACTHGFEALCERALSATYTPDNVARITGMSTDDIVKLAREYATTKPAVIRMNYGVQRSENGGTAARTIAMLPLLTGAWQHRGGGFALSSSGAFGFNGARLEMPELMRASPLRRDARVVNMSQLGHALTELNEPRIHAMFVYNSNPAVIAPNQSDVLRGLRRDDLFTVVHDQTFTDTADYADILLPAPSFLEQSDVQGSYGHYFVQLSERAMAPLGEARSNVQVFGELAQRMGFAEPCFRETADELIAQALDTKHPWMQGITRDRLRAEGPIELIFPRNANGEYLPFSDASWFRTPSGRGEFYSETLAQRGMDPLPGWIPNRESRHGNHGTAYPLELLARKADNWMNSTFADIPTHRRLEAAHLGKLEIHPDDAAERGIVAGAVVTVANDRGTLRLLAEIGPTVPPGVVATRMGWNKLSADGHGVNLLTSERLTDFGGGPTFYSTMVEVGVEVAVAVELAQISALSGSAEDTFFQPASADAPDKVHTPALPLV</sequence>
<keyword evidence="3" id="KW-0408">Iron</keyword>
<evidence type="ECO:0000259" key="5">
    <source>
        <dbReference type="PROSITE" id="PS51669"/>
    </source>
</evidence>
<dbReference type="GO" id="GO:0051536">
    <property type="term" value="F:iron-sulfur cluster binding"/>
    <property type="evidence" value="ECO:0007669"/>
    <property type="project" value="UniProtKB-KW"/>
</dbReference>
<evidence type="ECO:0000256" key="4">
    <source>
        <dbReference type="ARBA" id="ARBA00023014"/>
    </source>
</evidence>
<keyword evidence="4" id="KW-0411">Iron-sulfur</keyword>
<dbReference type="PANTHER" id="PTHR43742:SF6">
    <property type="entry name" value="OXIDOREDUCTASE YYAE-RELATED"/>
    <property type="match status" value="1"/>
</dbReference>
<dbReference type="InterPro" id="IPR050612">
    <property type="entry name" value="Prok_Mopterin_Oxidored"/>
</dbReference>
<dbReference type="Proteomes" id="UP000006844">
    <property type="component" value="Chromosome"/>
</dbReference>
<dbReference type="Pfam" id="PF00384">
    <property type="entry name" value="Molybdopterin"/>
    <property type="match status" value="1"/>
</dbReference>
<dbReference type="SUPFAM" id="SSF53706">
    <property type="entry name" value="Formate dehydrogenase/DMSO reductase, domains 1-3"/>
    <property type="match status" value="1"/>
</dbReference>
<dbReference type="InterPro" id="IPR006963">
    <property type="entry name" value="Mopterin_OxRdtase_4Fe-4S_dom"/>
</dbReference>
<dbReference type="InterPro" id="IPR006657">
    <property type="entry name" value="MoPterin_dinucl-bd_dom"/>
</dbReference>
<dbReference type="SMART" id="SM00926">
    <property type="entry name" value="Molybdop_Fe4S4"/>
    <property type="match status" value="1"/>
</dbReference>
<dbReference type="PANTHER" id="PTHR43742">
    <property type="entry name" value="TRIMETHYLAMINE-N-OXIDE REDUCTASE"/>
    <property type="match status" value="1"/>
</dbReference>
<evidence type="ECO:0000313" key="7">
    <source>
        <dbReference type="Proteomes" id="UP000006844"/>
    </source>
</evidence>
<dbReference type="KEGG" id="tsa:AciPR4_3987"/>
<evidence type="ECO:0000256" key="3">
    <source>
        <dbReference type="ARBA" id="ARBA00023004"/>
    </source>
</evidence>
<evidence type="ECO:0000256" key="1">
    <source>
        <dbReference type="ARBA" id="ARBA00010312"/>
    </source>
</evidence>
<dbReference type="GO" id="GO:0016491">
    <property type="term" value="F:oxidoreductase activity"/>
    <property type="evidence" value="ECO:0007669"/>
    <property type="project" value="InterPro"/>
</dbReference>
<dbReference type="Pfam" id="PF01568">
    <property type="entry name" value="Molydop_binding"/>
    <property type="match status" value="1"/>
</dbReference>
<dbReference type="STRING" id="401053.AciPR4_3987"/>
<dbReference type="Gene3D" id="2.20.25.90">
    <property type="entry name" value="ADC-like domains"/>
    <property type="match status" value="1"/>
</dbReference>
<proteinExistence type="inferred from homology"/>
<gene>
    <name evidence="6" type="ordered locus">AciPR4_3987</name>
</gene>
<dbReference type="Gene3D" id="3.40.50.740">
    <property type="match status" value="1"/>
</dbReference>
<dbReference type="EMBL" id="CP002467">
    <property type="protein sequence ID" value="ADV84736.1"/>
    <property type="molecule type" value="Genomic_DNA"/>
</dbReference>
<reference evidence="6 7" key="1">
    <citation type="journal article" date="2012" name="Stand. Genomic Sci.">
        <title>Complete genome sequence of Terriglobus saanensis type strain SP1PR4(T), an Acidobacteria from tundra soil.</title>
        <authorList>
            <person name="Rawat S.R."/>
            <person name="Mannisto M.K."/>
            <person name="Starovoytov V."/>
            <person name="Goodwin L."/>
            <person name="Nolan M."/>
            <person name="Hauser L."/>
            <person name="Land M."/>
            <person name="Davenport K.W."/>
            <person name="Woyke T."/>
            <person name="Haggblom M.M."/>
        </authorList>
    </citation>
    <scope>NUCLEOTIDE SEQUENCE</scope>
    <source>
        <strain evidence="7">ATCC BAA-1853 / DSM 23119 / SP1PR4</strain>
    </source>
</reference>
<evidence type="ECO:0000313" key="6">
    <source>
        <dbReference type="EMBL" id="ADV84736.1"/>
    </source>
</evidence>
<dbReference type="Pfam" id="PF04879">
    <property type="entry name" value="Molybdop_Fe4S4"/>
    <property type="match status" value="1"/>
</dbReference>
<keyword evidence="7" id="KW-1185">Reference proteome</keyword>
<dbReference type="RefSeq" id="WP_013570466.1">
    <property type="nucleotide sequence ID" value="NC_014963.1"/>
</dbReference>
<dbReference type="InterPro" id="IPR009010">
    <property type="entry name" value="Asp_de-COase-like_dom_sf"/>
</dbReference>
<dbReference type="SUPFAM" id="SSF50692">
    <property type="entry name" value="ADC-like"/>
    <property type="match status" value="1"/>
</dbReference>
<dbReference type="Gene3D" id="3.30.2070.10">
    <property type="entry name" value="Formate dehydrogenase/DMSO reductase"/>
    <property type="match status" value="1"/>
</dbReference>
<evidence type="ECO:0000256" key="2">
    <source>
        <dbReference type="ARBA" id="ARBA00022723"/>
    </source>
</evidence>
<organism evidence="6 7">
    <name type="scientific">Terriglobus saanensis (strain ATCC BAA-1853 / DSM 23119 / SP1PR4)</name>
    <dbReference type="NCBI Taxonomy" id="401053"/>
    <lineage>
        <taxon>Bacteria</taxon>
        <taxon>Pseudomonadati</taxon>
        <taxon>Acidobacteriota</taxon>
        <taxon>Terriglobia</taxon>
        <taxon>Terriglobales</taxon>
        <taxon>Acidobacteriaceae</taxon>
        <taxon>Terriglobus</taxon>
    </lineage>
</organism>
<feature type="domain" description="4Fe-4S Mo/W bis-MGD-type" evidence="5">
    <location>
        <begin position="13"/>
        <end position="72"/>
    </location>
</feature>
<dbReference type="Gene3D" id="2.40.40.20">
    <property type="match status" value="1"/>
</dbReference>
<dbReference type="GO" id="GO:0043546">
    <property type="term" value="F:molybdopterin cofactor binding"/>
    <property type="evidence" value="ECO:0007669"/>
    <property type="project" value="InterPro"/>
</dbReference>
<dbReference type="HOGENOM" id="CLU_000422_13_3_0"/>
<name>E8V3P9_TERSS</name>
<dbReference type="AlphaFoldDB" id="E8V3P9"/>
<protein>
    <submittedName>
        <fullName evidence="6">Molybdopterin oxidoreductase</fullName>
    </submittedName>
</protein>
<dbReference type="GO" id="GO:0046872">
    <property type="term" value="F:metal ion binding"/>
    <property type="evidence" value="ECO:0007669"/>
    <property type="project" value="UniProtKB-KW"/>
</dbReference>
<dbReference type="InterPro" id="IPR006656">
    <property type="entry name" value="Mopterin_OxRdtase"/>
</dbReference>